<sequence>MKIQGQQIIGLTLEQYQNGDPFYPVNPNTGEEIKSVDYYNASTDHMNQAIQLAAKAHADYKNTTAKERAEFLRAIAREIENIGPLLTDTAGAETGLPDGRLNGERGRTVGQLNMFADWIEDGAYLQATIDEAMPDRTPMPRSDLRKVNQPIGPVVVFGASNFPLAFSVAGGDTASALAAGCPVVVKGHPAHPGTSELVGKAIQEAARKTNMPDGVFSMVQGNTHEVGQYLVMHPRIKAVGFTGSFGGGKALYDLAQTRPTPIPVYAEMGSTNPVFILPGALKARGPKIAAGLAGSINLGAGQFCTNPGVFMVPDSDESENFTQDLQTAFTDLDSQTMLTPGIHSAYTSGTSKLRDSGAFRVLAQGQSEENKLAGRPTLFQARYADVKANALISEEVFGPASIMVTSDSTDEILEFAKSLDGHLTATIHAEDSDSDVLDQLIPVLQEKVGRIIFNGYPTGVEVCHAMVHGGPFPATTDSSTTSVGTSAIYRFLRPVCYQDIPDQHLPDALKRDNPLGIPRLVNGKQEL</sequence>
<dbReference type="InterPro" id="IPR016162">
    <property type="entry name" value="Ald_DH_N"/>
</dbReference>
<evidence type="ECO:0000259" key="2">
    <source>
        <dbReference type="Pfam" id="PF00171"/>
    </source>
</evidence>
<evidence type="ECO:0000313" key="4">
    <source>
        <dbReference type="Proteomes" id="UP000753961"/>
    </source>
</evidence>
<organism evidence="3 4">
    <name type="scientific">Membranihabitans marinus</name>
    <dbReference type="NCBI Taxonomy" id="1227546"/>
    <lineage>
        <taxon>Bacteria</taxon>
        <taxon>Pseudomonadati</taxon>
        <taxon>Bacteroidota</taxon>
        <taxon>Saprospiria</taxon>
        <taxon>Saprospirales</taxon>
        <taxon>Saprospiraceae</taxon>
        <taxon>Membranihabitans</taxon>
    </lineage>
</organism>
<gene>
    <name evidence="3" type="ORF">KUV50_01910</name>
</gene>
<proteinExistence type="predicted"/>
<dbReference type="SUPFAM" id="SSF53720">
    <property type="entry name" value="ALDH-like"/>
    <property type="match status" value="1"/>
</dbReference>
<dbReference type="AlphaFoldDB" id="A0A953HJI4"/>
<protein>
    <submittedName>
        <fullName evidence="3">Aldehyde dehydrogenase (NADP(+))</fullName>
    </submittedName>
</protein>
<reference evidence="3" key="1">
    <citation type="submission" date="2021-06" db="EMBL/GenBank/DDBJ databases">
        <title>44 bacteria genomes isolated from Dapeng, Shenzhen.</title>
        <authorList>
            <person name="Zheng W."/>
            <person name="Yu S."/>
            <person name="Huang Y."/>
        </authorList>
    </citation>
    <scope>NUCLEOTIDE SEQUENCE</scope>
    <source>
        <strain evidence="3">DP5N28-2</strain>
    </source>
</reference>
<dbReference type="PANTHER" id="PTHR43353:SF3">
    <property type="entry name" value="ALDEHYDE DEHYDROGENASE-RELATED"/>
    <property type="match status" value="1"/>
</dbReference>
<dbReference type="RefSeq" id="WP_222578392.1">
    <property type="nucleotide sequence ID" value="NZ_JAHVHU010000002.1"/>
</dbReference>
<dbReference type="InterPro" id="IPR016161">
    <property type="entry name" value="Ald_DH/histidinol_DH"/>
</dbReference>
<dbReference type="CDD" id="cd07129">
    <property type="entry name" value="ALDH_KGSADH"/>
    <property type="match status" value="1"/>
</dbReference>
<keyword evidence="4" id="KW-1185">Reference proteome</keyword>
<dbReference type="Proteomes" id="UP000753961">
    <property type="component" value="Unassembled WGS sequence"/>
</dbReference>
<dbReference type="Gene3D" id="3.40.309.10">
    <property type="entry name" value="Aldehyde Dehydrogenase, Chain A, domain 2"/>
    <property type="match status" value="1"/>
</dbReference>
<dbReference type="InterPro" id="IPR015590">
    <property type="entry name" value="Aldehyde_DH_dom"/>
</dbReference>
<dbReference type="InterPro" id="IPR044151">
    <property type="entry name" value="ALDH_KGSADH"/>
</dbReference>
<dbReference type="GO" id="GO:0016620">
    <property type="term" value="F:oxidoreductase activity, acting on the aldehyde or oxo group of donors, NAD or NADP as acceptor"/>
    <property type="evidence" value="ECO:0007669"/>
    <property type="project" value="InterPro"/>
</dbReference>
<accession>A0A953HJI4</accession>
<keyword evidence="1" id="KW-0560">Oxidoreductase</keyword>
<feature type="domain" description="Aldehyde dehydrogenase" evidence="2">
    <location>
        <begin position="23"/>
        <end position="461"/>
    </location>
</feature>
<dbReference type="Pfam" id="PF00171">
    <property type="entry name" value="Aldedh"/>
    <property type="match status" value="1"/>
</dbReference>
<dbReference type="InterPro" id="IPR050740">
    <property type="entry name" value="Aldehyde_DH_Superfamily"/>
</dbReference>
<dbReference type="EMBL" id="JAHVHU010000002">
    <property type="protein sequence ID" value="MBY5956872.1"/>
    <property type="molecule type" value="Genomic_DNA"/>
</dbReference>
<comment type="caution">
    <text evidence="3">The sequence shown here is derived from an EMBL/GenBank/DDBJ whole genome shotgun (WGS) entry which is preliminary data.</text>
</comment>
<dbReference type="PANTHER" id="PTHR43353">
    <property type="entry name" value="SUCCINATE-SEMIALDEHYDE DEHYDROGENASE, MITOCHONDRIAL"/>
    <property type="match status" value="1"/>
</dbReference>
<dbReference type="Gene3D" id="3.40.605.10">
    <property type="entry name" value="Aldehyde Dehydrogenase, Chain A, domain 1"/>
    <property type="match status" value="1"/>
</dbReference>
<name>A0A953HJI4_9BACT</name>
<dbReference type="InterPro" id="IPR016163">
    <property type="entry name" value="Ald_DH_C"/>
</dbReference>
<evidence type="ECO:0000313" key="3">
    <source>
        <dbReference type="EMBL" id="MBY5956872.1"/>
    </source>
</evidence>
<evidence type="ECO:0000256" key="1">
    <source>
        <dbReference type="ARBA" id="ARBA00023002"/>
    </source>
</evidence>